<reference evidence="2" key="1">
    <citation type="journal article" date="2021" name="Proc. Natl. Acad. Sci. U.S.A.">
        <title>Three genomes in the algal genus Volvox reveal the fate of a haploid sex-determining region after a transition to homothallism.</title>
        <authorList>
            <person name="Yamamoto K."/>
            <person name="Hamaji T."/>
            <person name="Kawai-Toyooka H."/>
            <person name="Matsuzaki R."/>
            <person name="Takahashi F."/>
            <person name="Nishimura Y."/>
            <person name="Kawachi M."/>
            <person name="Noguchi H."/>
            <person name="Minakuchi Y."/>
            <person name="Umen J.G."/>
            <person name="Toyoda A."/>
            <person name="Nozaki H."/>
        </authorList>
    </citation>
    <scope>NUCLEOTIDE SEQUENCE</scope>
    <source>
        <strain evidence="2">NIES-3780</strain>
    </source>
</reference>
<keyword evidence="3" id="KW-1185">Reference proteome</keyword>
<evidence type="ECO:0000256" key="1">
    <source>
        <dbReference type="SAM" id="MobiDB-lite"/>
    </source>
</evidence>
<feature type="region of interest" description="Disordered" evidence="1">
    <location>
        <begin position="145"/>
        <end position="164"/>
    </location>
</feature>
<evidence type="ECO:0000313" key="2">
    <source>
        <dbReference type="EMBL" id="GIL51539.1"/>
    </source>
</evidence>
<organism evidence="2 3">
    <name type="scientific">Volvox africanus</name>
    <dbReference type="NCBI Taxonomy" id="51714"/>
    <lineage>
        <taxon>Eukaryota</taxon>
        <taxon>Viridiplantae</taxon>
        <taxon>Chlorophyta</taxon>
        <taxon>core chlorophytes</taxon>
        <taxon>Chlorophyceae</taxon>
        <taxon>CS clade</taxon>
        <taxon>Chlamydomonadales</taxon>
        <taxon>Volvocaceae</taxon>
        <taxon>Volvox</taxon>
    </lineage>
</organism>
<accession>A0A8J4EZA7</accession>
<gene>
    <name evidence="2" type="ORF">Vafri_7504</name>
</gene>
<proteinExistence type="predicted"/>
<comment type="caution">
    <text evidence="2">The sequence shown here is derived from an EMBL/GenBank/DDBJ whole genome shotgun (WGS) entry which is preliminary data.</text>
</comment>
<dbReference type="AlphaFoldDB" id="A0A8J4EZA7"/>
<protein>
    <submittedName>
        <fullName evidence="2">Uncharacterized protein</fullName>
    </submittedName>
</protein>
<evidence type="ECO:0000313" key="3">
    <source>
        <dbReference type="Proteomes" id="UP000747399"/>
    </source>
</evidence>
<dbReference type="EMBL" id="BNCO01000011">
    <property type="protein sequence ID" value="GIL51539.1"/>
    <property type="molecule type" value="Genomic_DNA"/>
</dbReference>
<dbReference type="Proteomes" id="UP000747399">
    <property type="component" value="Unassembled WGS sequence"/>
</dbReference>
<sequence length="176" mass="18002">MSLLPSSSSPSPLPLELLEPSLCRDPSRVPASWYVFLKAKAAATKHSSESTGGCAAAPVAAAEAPSAPAHPSADRCAVTIPEREEFPPTVAPAAPSVAAPAEMGLNGEAASKAGADPATGPTVRRSLRPLVGKAWRTNNAANKKTAPWVPKTTSPASYRGDARSSRGGTIVAWVNI</sequence>
<name>A0A8J4EZA7_9CHLO</name>